<organism evidence="4 5">
    <name type="scientific">Helicobacter winghamensis</name>
    <dbReference type="NCBI Taxonomy" id="157268"/>
    <lineage>
        <taxon>Bacteria</taxon>
        <taxon>Pseudomonadati</taxon>
        <taxon>Campylobacterota</taxon>
        <taxon>Epsilonproteobacteria</taxon>
        <taxon>Campylobacterales</taxon>
        <taxon>Helicobacteraceae</taxon>
        <taxon>Helicobacter</taxon>
    </lineage>
</organism>
<feature type="domain" description="LysM" evidence="3">
    <location>
        <begin position="316"/>
        <end position="360"/>
    </location>
</feature>
<dbReference type="PANTHER" id="PTHR37423:SF2">
    <property type="entry name" value="MEMBRANE-BOUND LYTIC MUREIN TRANSGLYCOSYLASE C"/>
    <property type="match status" value="1"/>
</dbReference>
<gene>
    <name evidence="4" type="ORF">BCM31_00420</name>
</gene>
<dbReference type="Proteomes" id="UP000233350">
    <property type="component" value="Unassembled WGS sequence"/>
</dbReference>
<comment type="similarity">
    <text evidence="1">Belongs to the transglycosylase Slt family.</text>
</comment>
<proteinExistence type="inferred from homology"/>
<evidence type="ECO:0000313" key="5">
    <source>
        <dbReference type="Proteomes" id="UP000233350"/>
    </source>
</evidence>
<accession>A0A2N3PHT2</accession>
<evidence type="ECO:0000313" key="4">
    <source>
        <dbReference type="EMBL" id="PKT80135.1"/>
    </source>
</evidence>
<dbReference type="SMART" id="SM00257">
    <property type="entry name" value="LysM"/>
    <property type="match status" value="1"/>
</dbReference>
<dbReference type="Gene3D" id="3.10.350.10">
    <property type="entry name" value="LysM domain"/>
    <property type="match status" value="1"/>
</dbReference>
<dbReference type="STRING" id="556267.HWAG_00374"/>
<dbReference type="InterPro" id="IPR023346">
    <property type="entry name" value="Lysozyme-like_dom_sf"/>
</dbReference>
<dbReference type="CDD" id="cd00118">
    <property type="entry name" value="LysM"/>
    <property type="match status" value="1"/>
</dbReference>
<reference evidence="4 5" key="1">
    <citation type="submission" date="2016-07" db="EMBL/GenBank/DDBJ databases">
        <title>Detection of Helicobacter winghamensis from caecal content of red fox (Vulpes vulpes).</title>
        <authorList>
            <person name="Zanoni R.G."/>
            <person name="Florio D."/>
            <person name="Caffara M."/>
            <person name="Renzi M."/>
            <person name="Parisi A."/>
            <person name="Pasquali F."/>
            <person name="Manfreda G."/>
        </authorList>
    </citation>
    <scope>NUCLEOTIDE SEQUENCE [LARGE SCALE GENOMIC DNA]</scope>
    <source>
        <strain evidence="4 5">295_13</strain>
    </source>
</reference>
<dbReference type="Pfam" id="PF01476">
    <property type="entry name" value="LysM"/>
    <property type="match status" value="1"/>
</dbReference>
<dbReference type="EMBL" id="MBPK01000044">
    <property type="protein sequence ID" value="PKT80135.1"/>
    <property type="molecule type" value="Genomic_DNA"/>
</dbReference>
<dbReference type="PANTHER" id="PTHR37423">
    <property type="entry name" value="SOLUBLE LYTIC MUREIN TRANSGLYCOSYLASE-RELATED"/>
    <property type="match status" value="1"/>
</dbReference>
<dbReference type="PROSITE" id="PS51782">
    <property type="entry name" value="LYSM"/>
    <property type="match status" value="1"/>
</dbReference>
<dbReference type="InterPro" id="IPR036779">
    <property type="entry name" value="LysM_dom_sf"/>
</dbReference>
<evidence type="ECO:0000259" key="3">
    <source>
        <dbReference type="PROSITE" id="PS51782"/>
    </source>
</evidence>
<feature type="chain" id="PRO_5014671937" evidence="2">
    <location>
        <begin position="26"/>
        <end position="365"/>
    </location>
</feature>
<dbReference type="AlphaFoldDB" id="A0A2N3PHT2"/>
<dbReference type="InterPro" id="IPR008258">
    <property type="entry name" value="Transglycosylase_SLT_dom_1"/>
</dbReference>
<name>A0A2N3PHT2_9HELI</name>
<dbReference type="Gene3D" id="1.10.530.10">
    <property type="match status" value="1"/>
</dbReference>
<dbReference type="InterPro" id="IPR018392">
    <property type="entry name" value="LysM"/>
</dbReference>
<dbReference type="SUPFAM" id="SSF54106">
    <property type="entry name" value="LysM domain"/>
    <property type="match status" value="1"/>
</dbReference>
<protein>
    <submittedName>
        <fullName evidence="4">Lytic transglycosylase</fullName>
    </submittedName>
</protein>
<keyword evidence="2" id="KW-0732">Signal</keyword>
<keyword evidence="5" id="KW-1185">Reference proteome</keyword>
<evidence type="ECO:0000256" key="2">
    <source>
        <dbReference type="SAM" id="SignalP"/>
    </source>
</evidence>
<evidence type="ECO:0000256" key="1">
    <source>
        <dbReference type="ARBA" id="ARBA00007734"/>
    </source>
</evidence>
<comment type="caution">
    <text evidence="4">The sequence shown here is derived from an EMBL/GenBank/DDBJ whole genome shotgun (WGS) entry which is preliminary data.</text>
</comment>
<dbReference type="SUPFAM" id="SSF53955">
    <property type="entry name" value="Lysozyme-like"/>
    <property type="match status" value="1"/>
</dbReference>
<sequence length="365" mass="41684">MQGYLKMKFFYVLLCLLTFITSSFAQFDDLSYDIHSEEVLKTFEVEPDFLNNPYFLDVKNTFFNDTHQNYLLAKFKDGQEFIPTLKEMFLKEGIPQEFLYLAMIESGFSLTAKSNKRAIGMWQFMPKTAQSLGLSINAQIDERKDPIKSTQAAIAYLKYLKASFGKWYLAAIAYNCGDGRLRRAIEKAGSDSLSVLLDPNEKYIPLESRMYIRKILSVSLFFHNIDTLKTNDYDYFLNRGANSLLATIKVAPATPLSQIAAKAGIPLNKLKRYNPQFKRAITPTFAKTYSVHLPYQFLAQYKENAQNQEIKVKPYLVHRVGKGDTMYSIAKRYGVPSKQIAQHNGILNSNTLSINQEIVIPLNKG</sequence>
<dbReference type="Pfam" id="PF01464">
    <property type="entry name" value="SLT"/>
    <property type="match status" value="1"/>
</dbReference>
<feature type="signal peptide" evidence="2">
    <location>
        <begin position="1"/>
        <end position="25"/>
    </location>
</feature>
<dbReference type="CDD" id="cd16894">
    <property type="entry name" value="MltD-like"/>
    <property type="match status" value="1"/>
</dbReference>